<dbReference type="GO" id="GO:0006749">
    <property type="term" value="P:glutathione metabolic process"/>
    <property type="evidence" value="ECO:0000318"/>
    <property type="project" value="GO_Central"/>
</dbReference>
<comment type="subcellular location">
    <subcellularLocation>
        <location evidence="4">Cytoplasm</location>
        <location evidence="4">Cytosol</location>
    </subcellularLocation>
</comment>
<dbReference type="GO" id="GO:0005829">
    <property type="term" value="C:cytosol"/>
    <property type="evidence" value="ECO:0007669"/>
    <property type="project" value="UniProtKB-SubCell"/>
</dbReference>
<feature type="domain" description="GST N-terminal" evidence="6">
    <location>
        <begin position="5"/>
        <end position="84"/>
    </location>
</feature>
<evidence type="ECO:0000256" key="4">
    <source>
        <dbReference type="RuleBase" id="RU369102"/>
    </source>
</evidence>
<dbReference type="GO" id="GO:0004364">
    <property type="term" value="F:glutathione transferase activity"/>
    <property type="evidence" value="ECO:0000318"/>
    <property type="project" value="GO_Central"/>
</dbReference>
<dbReference type="GO" id="GO:0005737">
    <property type="term" value="C:cytoplasm"/>
    <property type="evidence" value="ECO:0000318"/>
    <property type="project" value="GO_Central"/>
</dbReference>
<dbReference type="FunFam" id="3.40.30.10:FF:000044">
    <property type="entry name" value="Glutathione S-transferase GSTU6"/>
    <property type="match status" value="1"/>
</dbReference>
<dbReference type="PROSITE" id="PS50404">
    <property type="entry name" value="GST_NTER"/>
    <property type="match status" value="1"/>
</dbReference>
<dbReference type="PANTHER" id="PTHR11260">
    <property type="entry name" value="GLUTATHIONE S-TRANSFERASE, GST, SUPERFAMILY, GST DOMAIN CONTAINING"/>
    <property type="match status" value="1"/>
</dbReference>
<proteinExistence type="inferred from homology"/>
<dbReference type="Gene3D" id="3.40.30.10">
    <property type="entry name" value="Glutaredoxin"/>
    <property type="match status" value="1"/>
</dbReference>
<comment type="function">
    <text evidence="4">Is involved in the conjugation of reduced glutathione to a wide number of exogenous and endogenous hydrophobic electrophiles.</text>
</comment>
<dbReference type="CDD" id="cd03058">
    <property type="entry name" value="GST_N_Tau"/>
    <property type="match status" value="1"/>
</dbReference>
<evidence type="ECO:0000256" key="2">
    <source>
        <dbReference type="ARBA" id="ARBA00025743"/>
    </source>
</evidence>
<name>A0A804PCJ8_MAIZE</name>
<accession>A0A804PCJ8</accession>
<protein>
    <recommendedName>
        <fullName evidence="4">Glutathione S-transferase</fullName>
        <ecNumber evidence="4">2.5.1.18</ecNumber>
    </recommendedName>
</protein>
<organism evidence="7 8">
    <name type="scientific">Zea mays</name>
    <name type="common">Maize</name>
    <dbReference type="NCBI Taxonomy" id="4577"/>
    <lineage>
        <taxon>Eukaryota</taxon>
        <taxon>Viridiplantae</taxon>
        <taxon>Streptophyta</taxon>
        <taxon>Embryophyta</taxon>
        <taxon>Tracheophyta</taxon>
        <taxon>Spermatophyta</taxon>
        <taxon>Magnoliopsida</taxon>
        <taxon>Liliopsida</taxon>
        <taxon>Poales</taxon>
        <taxon>Poaceae</taxon>
        <taxon>PACMAD clade</taxon>
        <taxon>Panicoideae</taxon>
        <taxon>Andropogonodae</taxon>
        <taxon>Andropogoneae</taxon>
        <taxon>Tripsacinae</taxon>
        <taxon>Zea</taxon>
    </lineage>
</organism>
<dbReference type="SUPFAM" id="SSF52833">
    <property type="entry name" value="Thioredoxin-like"/>
    <property type="match status" value="1"/>
</dbReference>
<feature type="compositionally biased region" description="Basic and acidic residues" evidence="5">
    <location>
        <begin position="167"/>
        <end position="195"/>
    </location>
</feature>
<reference evidence="7" key="3">
    <citation type="submission" date="2021-05" db="UniProtKB">
        <authorList>
            <consortium name="EnsemblPlants"/>
        </authorList>
    </citation>
    <scope>IDENTIFICATION</scope>
    <source>
        <strain evidence="7">cv. B73</strain>
    </source>
</reference>
<dbReference type="Pfam" id="PF02798">
    <property type="entry name" value="GST_N"/>
    <property type="match status" value="1"/>
</dbReference>
<dbReference type="EC" id="2.5.1.18" evidence="4"/>
<evidence type="ECO:0000256" key="1">
    <source>
        <dbReference type="ARBA" id="ARBA00022679"/>
    </source>
</evidence>
<reference evidence="7" key="2">
    <citation type="submission" date="2019-07" db="EMBL/GenBank/DDBJ databases">
        <authorList>
            <person name="Seetharam A."/>
            <person name="Woodhouse M."/>
            <person name="Cannon E."/>
        </authorList>
    </citation>
    <scope>NUCLEOTIDE SEQUENCE [LARGE SCALE GENOMIC DNA]</scope>
    <source>
        <strain evidence="7">cv. B73</strain>
    </source>
</reference>
<dbReference type="InParanoid" id="A0A804PCJ8"/>
<dbReference type="AlphaFoldDB" id="A0A804PCJ8"/>
<dbReference type="InterPro" id="IPR004045">
    <property type="entry name" value="Glutathione_S-Trfase_N"/>
</dbReference>
<dbReference type="PANTHER" id="PTHR11260:SF326">
    <property type="entry name" value="GLUTATHIONE S-TRANSFERASE GSTU6-RELATED"/>
    <property type="match status" value="1"/>
</dbReference>
<dbReference type="Gramene" id="Zm00001eb227140_T001">
    <property type="protein sequence ID" value="Zm00001eb227140_P001"/>
    <property type="gene ID" value="Zm00001eb227140"/>
</dbReference>
<keyword evidence="4" id="KW-0963">Cytoplasm</keyword>
<dbReference type="EnsemblPlants" id="Zm00001eb227140_T001">
    <property type="protein sequence ID" value="Zm00001eb227140_P001"/>
    <property type="gene ID" value="Zm00001eb227140"/>
</dbReference>
<sequence>MAGADDLKVLGMWTSPFVIRVRIVLNLKGLAYEYVEEDLGNKSALLLSSNPVHKTVPVLLHAGRPVNKSQIILQYIDKVWAGTGPAVLSRDPYERVVALEGGFSSASVRVCPHGTEDEAPRKKARLGWGQGLTKYEKQKVQGPVDPAEAIADGSPADGELKTASLATKEKSKEIDRLAREQKAEERQKQRGKESDVEAGIEIPEERGLGSMTIIVIVSMSKVVEKTNPMIRERERIKAPKQSL</sequence>
<reference evidence="8" key="1">
    <citation type="journal article" date="2009" name="Science">
        <title>The B73 maize genome: complexity, diversity, and dynamics.</title>
        <authorList>
            <person name="Schnable P.S."/>
            <person name="Ware D."/>
            <person name="Fulton R.S."/>
            <person name="Stein J.C."/>
            <person name="Wei F."/>
            <person name="Pasternak S."/>
            <person name="Liang C."/>
            <person name="Zhang J."/>
            <person name="Fulton L."/>
            <person name="Graves T.A."/>
            <person name="Minx P."/>
            <person name="Reily A.D."/>
            <person name="Courtney L."/>
            <person name="Kruchowski S.S."/>
            <person name="Tomlinson C."/>
            <person name="Strong C."/>
            <person name="Delehaunty K."/>
            <person name="Fronick C."/>
            <person name="Courtney B."/>
            <person name="Rock S.M."/>
            <person name="Belter E."/>
            <person name="Du F."/>
            <person name="Kim K."/>
            <person name="Abbott R.M."/>
            <person name="Cotton M."/>
            <person name="Levy A."/>
            <person name="Marchetto P."/>
            <person name="Ochoa K."/>
            <person name="Jackson S.M."/>
            <person name="Gillam B."/>
            <person name="Chen W."/>
            <person name="Yan L."/>
            <person name="Higginbotham J."/>
            <person name="Cardenas M."/>
            <person name="Waligorski J."/>
            <person name="Applebaum E."/>
            <person name="Phelps L."/>
            <person name="Falcone J."/>
            <person name="Kanchi K."/>
            <person name="Thane T."/>
            <person name="Scimone A."/>
            <person name="Thane N."/>
            <person name="Henke J."/>
            <person name="Wang T."/>
            <person name="Ruppert J."/>
            <person name="Shah N."/>
            <person name="Rotter K."/>
            <person name="Hodges J."/>
            <person name="Ingenthron E."/>
            <person name="Cordes M."/>
            <person name="Kohlberg S."/>
            <person name="Sgro J."/>
            <person name="Delgado B."/>
            <person name="Mead K."/>
            <person name="Chinwalla A."/>
            <person name="Leonard S."/>
            <person name="Crouse K."/>
            <person name="Collura K."/>
            <person name="Kudrna D."/>
            <person name="Currie J."/>
            <person name="He R."/>
            <person name="Angelova A."/>
            <person name="Rajasekar S."/>
            <person name="Mueller T."/>
            <person name="Lomeli R."/>
            <person name="Scara G."/>
            <person name="Ko A."/>
            <person name="Delaney K."/>
            <person name="Wissotski M."/>
            <person name="Lopez G."/>
            <person name="Campos D."/>
            <person name="Braidotti M."/>
            <person name="Ashley E."/>
            <person name="Golser W."/>
            <person name="Kim H."/>
            <person name="Lee S."/>
            <person name="Lin J."/>
            <person name="Dujmic Z."/>
            <person name="Kim W."/>
            <person name="Talag J."/>
            <person name="Zuccolo A."/>
            <person name="Fan C."/>
            <person name="Sebastian A."/>
            <person name="Kramer M."/>
            <person name="Spiegel L."/>
            <person name="Nascimento L."/>
            <person name="Zutavern T."/>
            <person name="Miller B."/>
            <person name="Ambroise C."/>
            <person name="Muller S."/>
            <person name="Spooner W."/>
            <person name="Narechania A."/>
            <person name="Ren L."/>
            <person name="Wei S."/>
            <person name="Kumari S."/>
            <person name="Faga B."/>
            <person name="Levy M.J."/>
            <person name="McMahan L."/>
            <person name="Van Buren P."/>
            <person name="Vaughn M.W."/>
            <person name="Ying K."/>
            <person name="Yeh C.-T."/>
            <person name="Emrich S.J."/>
            <person name="Jia Y."/>
            <person name="Kalyanaraman A."/>
            <person name="Hsia A.-P."/>
            <person name="Barbazuk W.B."/>
            <person name="Baucom R.S."/>
            <person name="Brutnell T.P."/>
            <person name="Carpita N.C."/>
            <person name="Chaparro C."/>
            <person name="Chia J.-M."/>
            <person name="Deragon J.-M."/>
            <person name="Estill J.C."/>
            <person name="Fu Y."/>
            <person name="Jeddeloh J.A."/>
            <person name="Han Y."/>
            <person name="Lee H."/>
            <person name="Li P."/>
            <person name="Lisch D.R."/>
            <person name="Liu S."/>
            <person name="Liu Z."/>
            <person name="Nagel D.H."/>
            <person name="McCann M.C."/>
            <person name="SanMiguel P."/>
            <person name="Myers A.M."/>
            <person name="Nettleton D."/>
            <person name="Nguyen J."/>
            <person name="Penning B.W."/>
            <person name="Ponnala L."/>
            <person name="Schneider K.L."/>
            <person name="Schwartz D.C."/>
            <person name="Sharma A."/>
            <person name="Soderlund C."/>
            <person name="Springer N.M."/>
            <person name="Sun Q."/>
            <person name="Wang H."/>
            <person name="Waterman M."/>
            <person name="Westerman R."/>
            <person name="Wolfgruber T.K."/>
            <person name="Yang L."/>
            <person name="Yu Y."/>
            <person name="Zhang L."/>
            <person name="Zhou S."/>
            <person name="Zhu Q."/>
            <person name="Bennetzen J.L."/>
            <person name="Dawe R.K."/>
            <person name="Jiang J."/>
            <person name="Jiang N."/>
            <person name="Presting G.G."/>
            <person name="Wessler S.R."/>
            <person name="Aluru S."/>
            <person name="Martienssen R.A."/>
            <person name="Clifton S.W."/>
            <person name="McCombie W.R."/>
            <person name="Wing R.A."/>
            <person name="Wilson R.K."/>
        </authorList>
    </citation>
    <scope>NUCLEOTIDE SEQUENCE [LARGE SCALE GENOMIC DNA]</scope>
    <source>
        <strain evidence="8">cv. B73</strain>
    </source>
</reference>
<dbReference type="InterPro" id="IPR036249">
    <property type="entry name" value="Thioredoxin-like_sf"/>
</dbReference>
<dbReference type="InterPro" id="IPR045073">
    <property type="entry name" value="Omega/Tau-like"/>
</dbReference>
<comment type="catalytic activity">
    <reaction evidence="3 4">
        <text>RX + glutathione = an S-substituted glutathione + a halide anion + H(+)</text>
        <dbReference type="Rhea" id="RHEA:16437"/>
        <dbReference type="ChEBI" id="CHEBI:15378"/>
        <dbReference type="ChEBI" id="CHEBI:16042"/>
        <dbReference type="ChEBI" id="CHEBI:17792"/>
        <dbReference type="ChEBI" id="CHEBI:57925"/>
        <dbReference type="ChEBI" id="CHEBI:90779"/>
        <dbReference type="EC" id="2.5.1.18"/>
    </reaction>
</comment>
<evidence type="ECO:0000256" key="5">
    <source>
        <dbReference type="SAM" id="MobiDB-lite"/>
    </source>
</evidence>
<dbReference type="Proteomes" id="UP000007305">
    <property type="component" value="Chromosome 5"/>
</dbReference>
<evidence type="ECO:0000313" key="8">
    <source>
        <dbReference type="Proteomes" id="UP000007305"/>
    </source>
</evidence>
<keyword evidence="8" id="KW-1185">Reference proteome</keyword>
<keyword evidence="1 4" id="KW-0808">Transferase</keyword>
<comment type="similarity">
    <text evidence="2">Belongs to the GST superfamily. Tau family.</text>
</comment>
<feature type="region of interest" description="Disordered" evidence="5">
    <location>
        <begin position="138"/>
        <end position="203"/>
    </location>
</feature>
<evidence type="ECO:0000259" key="6">
    <source>
        <dbReference type="PROSITE" id="PS50404"/>
    </source>
</evidence>
<evidence type="ECO:0000256" key="3">
    <source>
        <dbReference type="ARBA" id="ARBA00047960"/>
    </source>
</evidence>
<evidence type="ECO:0000313" key="7">
    <source>
        <dbReference type="EnsemblPlants" id="Zm00001eb227140_P001"/>
    </source>
</evidence>